<evidence type="ECO:0000256" key="4">
    <source>
        <dbReference type="ARBA" id="ARBA00023015"/>
    </source>
</evidence>
<dbReference type="GO" id="GO:0003723">
    <property type="term" value="F:RNA binding"/>
    <property type="evidence" value="ECO:0007669"/>
    <property type="project" value="TreeGrafter"/>
</dbReference>
<keyword evidence="4" id="KW-0805">Transcription regulation</keyword>
<keyword evidence="10" id="KW-1185">Reference proteome</keyword>
<name>A0A2R5GRY1_9STRA</name>
<dbReference type="PROSITE" id="PS50020">
    <property type="entry name" value="WW_DOMAIN_2"/>
    <property type="match status" value="1"/>
</dbReference>
<dbReference type="PANTHER" id="PTHR12144">
    <property type="entry name" value="NEGATIVE ELONGATION FACTOR D"/>
    <property type="match status" value="1"/>
</dbReference>
<evidence type="ECO:0000313" key="9">
    <source>
        <dbReference type="EMBL" id="GBG33355.1"/>
    </source>
</evidence>
<dbReference type="EMBL" id="BEYU01000154">
    <property type="protein sequence ID" value="GBG33355.1"/>
    <property type="molecule type" value="Genomic_DNA"/>
</dbReference>
<dbReference type="PANTHER" id="PTHR12144:SF0">
    <property type="entry name" value="NEGATIVE ELONGATION FACTOR C_D"/>
    <property type="match status" value="1"/>
</dbReference>
<dbReference type="GO" id="GO:0003746">
    <property type="term" value="F:translation elongation factor activity"/>
    <property type="evidence" value="ECO:0007669"/>
    <property type="project" value="UniProtKB-KW"/>
</dbReference>
<comment type="subcellular location">
    <subcellularLocation>
        <location evidence="1">Nucleus</location>
    </subcellularLocation>
</comment>
<evidence type="ECO:0000259" key="8">
    <source>
        <dbReference type="PROSITE" id="PS50020"/>
    </source>
</evidence>
<evidence type="ECO:0000313" key="10">
    <source>
        <dbReference type="Proteomes" id="UP000241890"/>
    </source>
</evidence>
<evidence type="ECO:0000256" key="5">
    <source>
        <dbReference type="ARBA" id="ARBA00023163"/>
    </source>
</evidence>
<feature type="domain" description="WW" evidence="8">
    <location>
        <begin position="51"/>
        <end position="83"/>
    </location>
</feature>
<evidence type="ECO:0000256" key="1">
    <source>
        <dbReference type="ARBA" id="ARBA00004123"/>
    </source>
</evidence>
<dbReference type="AlphaFoldDB" id="A0A2R5GRY1"/>
<feature type="region of interest" description="Disordered" evidence="7">
    <location>
        <begin position="1"/>
        <end position="175"/>
    </location>
</feature>
<dbReference type="InterPro" id="IPR001202">
    <property type="entry name" value="WW_dom"/>
</dbReference>
<feature type="compositionally biased region" description="Basic and acidic residues" evidence="7">
    <location>
        <begin position="7"/>
        <end position="49"/>
    </location>
</feature>
<keyword evidence="5" id="KW-0804">Transcription</keyword>
<sequence length="906" mass="98855">MAARAPRHCDAKSEAKDGKEQEHEAPKPSPEDAGNKETKSGGDGNDAKPQEPLAPGWTELDAGGMPFYFHKASGAKRWTRPTVSAAEVASASMRELREAAVSSNAGPRSEVDGDGDTEMGEDQPAQTDTDGPLSVGKKRKAPSNKNKDDDDDDDDVNVAIEDMPQARKDLQSRLSSKDAILDPRVKGWMAQWLRRKGEGESAKRSHKRARRDVDLLIEMLSSGFDGYAEYTGLAVRWLQVLEQTPSLRGTPQHKPPSGEGAGAAAGSETQKNGSGLSAKEGNTDRDPPPAAVDYLSKLVEQHFDKEKLATMMEDEEPPAWLKGMLRCSQWRATLIRLADKHKTVPLLDFAVRAMCKEGHHAEVAQVMSPASYFAVFRRTFTDLLREILDCGDDGRGNSPAELSKLEERFRELAGHSQYTYFFAMEALEALEGSDDLPEGLEGSPAAAATAAAGELRVNSTLLRSKMRRLRQGLMNVPRKQDSAERGRQSAVQLCMPLNRRNEFGLSASPAQGGFPSLATLLRTCLADRMFKPEAFAQLRAIFDPERNPEASLVPLWPLRRLEVILLLVTQLFDPFREMDAACIEDGAYVTAVAAARVPGKGLEREVFVALVDAIKICKDSKTMSMEALQVDSPSVKTLSSLVAEYPIVSSGVIRFARNCMLSQAFQKERYFYTGMSVMLHLIRCAARAHPLQRIMAFFALCHALPMNPLNIYQAKLLDIKKLIVDEFIFLIEMGFVFQVLEFVRNQALQGHMDAHLVRHFVVRLAKTVGSNLSPEFAKAVLQLVTLDACGRAVRMAYNRDDIRLVSDLRARCQNTVALASTMPSSAVSSSVMQFASTSSAPRPGPAAKAATTPAPPARSSGSSSSAVSQGLARTSSIVSAASAASRGLPGTASRREKISLVPFRPK</sequence>
<reference evidence="9 10" key="1">
    <citation type="submission" date="2017-12" db="EMBL/GenBank/DDBJ databases">
        <title>Sequencing, de novo assembly and annotation of complete genome of a new Thraustochytrid species, strain FCC1311.</title>
        <authorList>
            <person name="Sedici K."/>
            <person name="Godart F."/>
            <person name="Aiese Cigliano R."/>
            <person name="Sanseverino W."/>
            <person name="Barakat M."/>
            <person name="Ortet P."/>
            <person name="Marechal E."/>
            <person name="Cagnac O."/>
            <person name="Amato A."/>
        </authorList>
    </citation>
    <scope>NUCLEOTIDE SEQUENCE [LARGE SCALE GENOMIC DNA]</scope>
</reference>
<accession>A0A2R5GRY1</accession>
<dbReference type="InterPro" id="IPR006942">
    <property type="entry name" value="TH1"/>
</dbReference>
<feature type="compositionally biased region" description="Basic and acidic residues" evidence="7">
    <location>
        <begin position="164"/>
        <end position="175"/>
    </location>
</feature>
<evidence type="ECO:0000256" key="6">
    <source>
        <dbReference type="ARBA" id="ARBA00023242"/>
    </source>
</evidence>
<dbReference type="InParanoid" id="A0A2R5GRY1"/>
<keyword evidence="9" id="KW-0648">Protein biosynthesis</keyword>
<proteinExistence type="inferred from homology"/>
<dbReference type="Proteomes" id="UP000241890">
    <property type="component" value="Unassembled WGS sequence"/>
</dbReference>
<comment type="similarity">
    <text evidence="2">Belongs to the NELF-D family.</text>
</comment>
<protein>
    <submittedName>
        <fullName evidence="9">Negative elongation factor D</fullName>
    </submittedName>
</protein>
<feature type="compositionally biased region" description="Acidic residues" evidence="7">
    <location>
        <begin position="112"/>
        <end position="121"/>
    </location>
</feature>
<evidence type="ECO:0000256" key="7">
    <source>
        <dbReference type="SAM" id="MobiDB-lite"/>
    </source>
</evidence>
<dbReference type="OrthoDB" id="511287at2759"/>
<gene>
    <name evidence="9" type="ORF">FCC1311_095782</name>
</gene>
<evidence type="ECO:0000256" key="3">
    <source>
        <dbReference type="ARBA" id="ARBA00022491"/>
    </source>
</evidence>
<evidence type="ECO:0000256" key="2">
    <source>
        <dbReference type="ARBA" id="ARBA00005726"/>
    </source>
</evidence>
<keyword evidence="3" id="KW-0678">Repressor</keyword>
<feature type="region of interest" description="Disordered" evidence="7">
    <location>
        <begin position="837"/>
        <end position="868"/>
    </location>
</feature>
<organism evidence="9 10">
    <name type="scientific">Hondaea fermentalgiana</name>
    <dbReference type="NCBI Taxonomy" id="2315210"/>
    <lineage>
        <taxon>Eukaryota</taxon>
        <taxon>Sar</taxon>
        <taxon>Stramenopiles</taxon>
        <taxon>Bigyra</taxon>
        <taxon>Labyrinthulomycetes</taxon>
        <taxon>Thraustochytrida</taxon>
        <taxon>Thraustochytriidae</taxon>
        <taxon>Hondaea</taxon>
    </lineage>
</organism>
<dbReference type="Pfam" id="PF04858">
    <property type="entry name" value="TH1"/>
    <property type="match status" value="2"/>
</dbReference>
<dbReference type="GO" id="GO:0032021">
    <property type="term" value="C:NELF complex"/>
    <property type="evidence" value="ECO:0007669"/>
    <property type="project" value="TreeGrafter"/>
</dbReference>
<feature type="region of interest" description="Disordered" evidence="7">
    <location>
        <begin position="880"/>
        <end position="906"/>
    </location>
</feature>
<keyword evidence="6" id="KW-0539">Nucleus</keyword>
<keyword evidence="9" id="KW-0251">Elongation factor</keyword>
<feature type="region of interest" description="Disordered" evidence="7">
    <location>
        <begin position="246"/>
        <end position="289"/>
    </location>
</feature>
<dbReference type="SMART" id="SM00456">
    <property type="entry name" value="WW"/>
    <property type="match status" value="1"/>
</dbReference>
<dbReference type="GO" id="GO:0034244">
    <property type="term" value="P:negative regulation of transcription elongation by RNA polymerase II"/>
    <property type="evidence" value="ECO:0007669"/>
    <property type="project" value="TreeGrafter"/>
</dbReference>
<comment type="caution">
    <text evidence="9">The sequence shown here is derived from an EMBL/GenBank/DDBJ whole genome shotgun (WGS) entry which is preliminary data.</text>
</comment>